<evidence type="ECO:0000313" key="3">
    <source>
        <dbReference type="Proteomes" id="UP000046373"/>
    </source>
</evidence>
<sequence>MFSTSTARCRRRRAPAAPLRRPLRAPRSHPHAFRPRRSLSAGRAPPASASEGYELSDCAKAARIRLFKTTIIRDRSADGPITGLPLSLCLTQFRTENRFTLFLELLW</sequence>
<evidence type="ECO:0000313" key="2">
    <source>
        <dbReference type="EMBL" id="CDX25475.1"/>
    </source>
</evidence>
<dbReference type="AlphaFoldDB" id="A0A090E6Z5"/>
<evidence type="ECO:0000256" key="1">
    <source>
        <dbReference type="SAM" id="MobiDB-lite"/>
    </source>
</evidence>
<dbReference type="EMBL" id="CCNB01000004">
    <property type="protein sequence ID" value="CDX25475.1"/>
    <property type="molecule type" value="Genomic_DNA"/>
</dbReference>
<accession>A0A090E6Z5</accession>
<feature type="compositionally biased region" description="Basic residues" evidence="1">
    <location>
        <begin position="21"/>
        <end position="37"/>
    </location>
</feature>
<gene>
    <name evidence="2" type="ORF">MPLDJ20_120107</name>
</gene>
<name>A0A090E6Z5_MESPL</name>
<proteinExistence type="predicted"/>
<organism evidence="2 3">
    <name type="scientific">Mesorhizobium plurifarium</name>
    <dbReference type="NCBI Taxonomy" id="69974"/>
    <lineage>
        <taxon>Bacteria</taxon>
        <taxon>Pseudomonadati</taxon>
        <taxon>Pseudomonadota</taxon>
        <taxon>Alphaproteobacteria</taxon>
        <taxon>Hyphomicrobiales</taxon>
        <taxon>Phyllobacteriaceae</taxon>
        <taxon>Mesorhizobium</taxon>
    </lineage>
</organism>
<feature type="region of interest" description="Disordered" evidence="1">
    <location>
        <begin position="1"/>
        <end position="53"/>
    </location>
</feature>
<dbReference type="Proteomes" id="UP000046373">
    <property type="component" value="Unassembled WGS sequence"/>
</dbReference>
<protein>
    <submittedName>
        <fullName evidence="2">Uncharacterized protein</fullName>
    </submittedName>
</protein>
<reference evidence="2 3" key="1">
    <citation type="submission" date="2014-08" db="EMBL/GenBank/DDBJ databases">
        <authorList>
            <person name="Moulin Lionel"/>
        </authorList>
    </citation>
    <scope>NUCLEOTIDE SEQUENCE [LARGE SCALE GENOMIC DNA]</scope>
</reference>